<accession>A0A1C7NAP8</accession>
<name>A0A1C7NAP8_9FUNG</name>
<evidence type="ECO:0000313" key="1">
    <source>
        <dbReference type="EMBL" id="OBZ86131.1"/>
    </source>
</evidence>
<reference evidence="1 2" key="1">
    <citation type="submission" date="2016-03" db="EMBL/GenBank/DDBJ databases">
        <title>Choanephora cucurbitarum.</title>
        <authorList>
            <person name="Min B."/>
            <person name="Park H."/>
            <person name="Park J.-H."/>
            <person name="Shin H.-D."/>
            <person name="Choi I.-G."/>
        </authorList>
    </citation>
    <scope>NUCLEOTIDE SEQUENCE [LARGE SCALE GENOMIC DNA]</scope>
    <source>
        <strain evidence="1 2">KUS-F28377</strain>
    </source>
</reference>
<dbReference type="InParanoid" id="A0A1C7NAP8"/>
<dbReference type="Proteomes" id="UP000093000">
    <property type="component" value="Unassembled WGS sequence"/>
</dbReference>
<gene>
    <name evidence="1" type="ORF">A0J61_05826</name>
</gene>
<comment type="caution">
    <text evidence="1">The sequence shown here is derived from an EMBL/GenBank/DDBJ whole genome shotgun (WGS) entry which is preliminary data.</text>
</comment>
<dbReference type="AlphaFoldDB" id="A0A1C7NAP8"/>
<evidence type="ECO:0000313" key="2">
    <source>
        <dbReference type="Proteomes" id="UP000093000"/>
    </source>
</evidence>
<proteinExistence type="predicted"/>
<sequence length="112" mass="13059">MKLKHPSFLKSFLDLFQASVSRCKRISLQYKKRDSTLIPAKRKISQHERHKLSLSITSTHAYIAYRLWKPTLSRHETDTKVEINCDSPQIPELDDPDGSAKIEFDLTNNTFR</sequence>
<protein>
    <submittedName>
        <fullName evidence="1">Uncharacterized protein</fullName>
    </submittedName>
</protein>
<organism evidence="1 2">
    <name type="scientific">Choanephora cucurbitarum</name>
    <dbReference type="NCBI Taxonomy" id="101091"/>
    <lineage>
        <taxon>Eukaryota</taxon>
        <taxon>Fungi</taxon>
        <taxon>Fungi incertae sedis</taxon>
        <taxon>Mucoromycota</taxon>
        <taxon>Mucoromycotina</taxon>
        <taxon>Mucoromycetes</taxon>
        <taxon>Mucorales</taxon>
        <taxon>Mucorineae</taxon>
        <taxon>Choanephoraceae</taxon>
        <taxon>Choanephoroideae</taxon>
        <taxon>Choanephora</taxon>
    </lineage>
</organism>
<dbReference type="EMBL" id="LUGH01000326">
    <property type="protein sequence ID" value="OBZ86131.1"/>
    <property type="molecule type" value="Genomic_DNA"/>
</dbReference>
<keyword evidence="2" id="KW-1185">Reference proteome</keyword>